<feature type="compositionally biased region" description="Low complexity" evidence="1">
    <location>
        <begin position="169"/>
        <end position="186"/>
    </location>
</feature>
<proteinExistence type="predicted"/>
<dbReference type="EMBL" id="JAUUTY010000005">
    <property type="protein sequence ID" value="KAK1629717.1"/>
    <property type="molecule type" value="Genomic_DNA"/>
</dbReference>
<organism evidence="2 3">
    <name type="scientific">Lolium multiflorum</name>
    <name type="common">Italian ryegrass</name>
    <name type="synonym">Lolium perenne subsp. multiflorum</name>
    <dbReference type="NCBI Taxonomy" id="4521"/>
    <lineage>
        <taxon>Eukaryota</taxon>
        <taxon>Viridiplantae</taxon>
        <taxon>Streptophyta</taxon>
        <taxon>Embryophyta</taxon>
        <taxon>Tracheophyta</taxon>
        <taxon>Spermatophyta</taxon>
        <taxon>Magnoliopsida</taxon>
        <taxon>Liliopsida</taxon>
        <taxon>Poales</taxon>
        <taxon>Poaceae</taxon>
        <taxon>BOP clade</taxon>
        <taxon>Pooideae</taxon>
        <taxon>Poodae</taxon>
        <taxon>Poeae</taxon>
        <taxon>Poeae Chloroplast Group 2 (Poeae type)</taxon>
        <taxon>Loliodinae</taxon>
        <taxon>Loliinae</taxon>
        <taxon>Lolium</taxon>
    </lineage>
</organism>
<feature type="region of interest" description="Disordered" evidence="1">
    <location>
        <begin position="148"/>
        <end position="251"/>
    </location>
</feature>
<accession>A0AAD8VZT7</accession>
<sequence length="285" mass="30706">MANDGAANNDFGCRSLHQWEGRLLHTVGYPAPPDFRALGGWRLSAGGVSIPPPSIGRAAMEAEIEAVLVNLSDEQRAKERFFPDNYEAWTQFFRQRYERKLAQYGGPPPPPARNNAAGRRRWWSASGRTLENVLAHIEGGNFPVLGMPPPVAPTVSRRHGSSWTPRRMVSSSSSSGSRSASRSVGSAPPPSTPAFVKKEPTSPSPTIGRSSGALIIRDQPSSPSRGRKRKSSKKEAAAASQLAEEEAKHAEDAAVAEAIARSLNDLVPADNALPIDAGLDWSRRD</sequence>
<evidence type="ECO:0000313" key="2">
    <source>
        <dbReference type="EMBL" id="KAK1629717.1"/>
    </source>
</evidence>
<evidence type="ECO:0000313" key="3">
    <source>
        <dbReference type="Proteomes" id="UP001231189"/>
    </source>
</evidence>
<name>A0AAD8VZT7_LOLMU</name>
<reference evidence="2" key="1">
    <citation type="submission" date="2023-07" db="EMBL/GenBank/DDBJ databases">
        <title>A chromosome-level genome assembly of Lolium multiflorum.</title>
        <authorList>
            <person name="Chen Y."/>
            <person name="Copetti D."/>
            <person name="Kolliker R."/>
            <person name="Studer B."/>
        </authorList>
    </citation>
    <scope>NUCLEOTIDE SEQUENCE</scope>
    <source>
        <strain evidence="2">02402/16</strain>
        <tissue evidence="2">Leaf</tissue>
    </source>
</reference>
<evidence type="ECO:0000256" key="1">
    <source>
        <dbReference type="SAM" id="MobiDB-lite"/>
    </source>
</evidence>
<feature type="region of interest" description="Disordered" evidence="1">
    <location>
        <begin position="264"/>
        <end position="285"/>
    </location>
</feature>
<dbReference type="Proteomes" id="UP001231189">
    <property type="component" value="Unassembled WGS sequence"/>
</dbReference>
<comment type="caution">
    <text evidence="2">The sequence shown here is derived from an EMBL/GenBank/DDBJ whole genome shotgun (WGS) entry which is preliminary data.</text>
</comment>
<gene>
    <name evidence="2" type="ORF">QYE76_004032</name>
</gene>
<dbReference type="AlphaFoldDB" id="A0AAD8VZT7"/>
<keyword evidence="3" id="KW-1185">Reference proteome</keyword>
<protein>
    <submittedName>
        <fullName evidence="2">Uncharacterized protein</fullName>
    </submittedName>
</protein>